<dbReference type="Pfam" id="PF03452">
    <property type="entry name" value="Anp1"/>
    <property type="match status" value="1"/>
</dbReference>
<sequence length="276" mass="32658">MESKKRVLVGSPICQTPDILREFLQSLKELNQENIELSFLFIDDNDDLTSSGILEDFSRVLPNVMIHKHNNNTDRYVRNEITHSWNENLVWKVAHFKNMIIQIAVEFNYDYLFFIDSDIVLRPQTLDHLISTNKEIISEIFWTRWQPEFPELPQVWVEDHYTMLYKKRNEQLSQEEYAKRQDEFLNMLRQPGVYEVGGLGACTLIHRSALEKGVNFKEIKNLSFWGEDRHFCIRAAVLGIGLYVDTHYPAYHIYRESDLSKVINYKEEKFSIVATM</sequence>
<comment type="caution">
    <text evidence="1">The sequence shown here is derived from an EMBL/GenBank/DDBJ whole genome shotgun (WGS) entry which is preliminary data.</text>
</comment>
<gene>
    <name evidence="1" type="ORF">H9647_12765</name>
</gene>
<evidence type="ECO:0000313" key="2">
    <source>
        <dbReference type="Proteomes" id="UP000608071"/>
    </source>
</evidence>
<dbReference type="SUPFAM" id="SSF53448">
    <property type="entry name" value="Nucleotide-diphospho-sugar transferases"/>
    <property type="match status" value="1"/>
</dbReference>
<organism evidence="1 2">
    <name type="scientific">Paenibacillus gallinarum</name>
    <dbReference type="NCBI Taxonomy" id="2762232"/>
    <lineage>
        <taxon>Bacteria</taxon>
        <taxon>Bacillati</taxon>
        <taxon>Bacillota</taxon>
        <taxon>Bacilli</taxon>
        <taxon>Bacillales</taxon>
        <taxon>Paenibacillaceae</taxon>
        <taxon>Paenibacillus</taxon>
    </lineage>
</organism>
<accession>A0ABR8SZX5</accession>
<protein>
    <recommendedName>
        <fullName evidence="3">Glycosyl transferase</fullName>
    </recommendedName>
</protein>
<name>A0ABR8SZX5_9BACL</name>
<evidence type="ECO:0000313" key="1">
    <source>
        <dbReference type="EMBL" id="MBD7968940.1"/>
    </source>
</evidence>
<proteinExistence type="predicted"/>
<dbReference type="InterPro" id="IPR029044">
    <property type="entry name" value="Nucleotide-diphossugar_trans"/>
</dbReference>
<dbReference type="Proteomes" id="UP000608071">
    <property type="component" value="Unassembled WGS sequence"/>
</dbReference>
<reference evidence="1 2" key="1">
    <citation type="submission" date="2020-08" db="EMBL/GenBank/DDBJ databases">
        <title>A Genomic Blueprint of the Chicken Gut Microbiome.</title>
        <authorList>
            <person name="Gilroy R."/>
            <person name="Ravi A."/>
            <person name="Getino M."/>
            <person name="Pursley I."/>
            <person name="Horton D.L."/>
            <person name="Alikhan N.-F."/>
            <person name="Baker D."/>
            <person name="Gharbi K."/>
            <person name="Hall N."/>
            <person name="Watson M."/>
            <person name="Adriaenssens E.M."/>
            <person name="Foster-Nyarko E."/>
            <person name="Jarju S."/>
            <person name="Secka A."/>
            <person name="Antonio M."/>
            <person name="Oren A."/>
            <person name="Chaudhuri R."/>
            <person name="La Ragione R.M."/>
            <person name="Hildebrand F."/>
            <person name="Pallen M.J."/>
        </authorList>
    </citation>
    <scope>NUCLEOTIDE SEQUENCE [LARGE SCALE GENOMIC DNA]</scope>
    <source>
        <strain evidence="1 2">Sa2BVA9</strain>
    </source>
</reference>
<dbReference type="CDD" id="cd00761">
    <property type="entry name" value="Glyco_tranf_GTA_type"/>
    <property type="match status" value="1"/>
</dbReference>
<keyword evidence="2" id="KW-1185">Reference proteome</keyword>
<evidence type="ECO:0008006" key="3">
    <source>
        <dbReference type="Google" id="ProtNLM"/>
    </source>
</evidence>
<dbReference type="RefSeq" id="WP_191800488.1">
    <property type="nucleotide sequence ID" value="NZ_JACSQL010000005.1"/>
</dbReference>
<dbReference type="EMBL" id="JACSQL010000005">
    <property type="protein sequence ID" value="MBD7968940.1"/>
    <property type="molecule type" value="Genomic_DNA"/>
</dbReference>
<dbReference type="Gene3D" id="3.90.550.10">
    <property type="entry name" value="Spore Coat Polysaccharide Biosynthesis Protein SpsA, Chain A"/>
    <property type="match status" value="1"/>
</dbReference>